<evidence type="ECO:0000313" key="2">
    <source>
        <dbReference type="Proteomes" id="UP001500016"/>
    </source>
</evidence>
<proteinExistence type="predicted"/>
<accession>A0ABN2VQI8</accession>
<evidence type="ECO:0000313" key="1">
    <source>
        <dbReference type="EMBL" id="GAA2069254.1"/>
    </source>
</evidence>
<reference evidence="1 2" key="1">
    <citation type="journal article" date="2019" name="Int. J. Syst. Evol. Microbiol.">
        <title>The Global Catalogue of Microorganisms (GCM) 10K type strain sequencing project: providing services to taxonomists for standard genome sequencing and annotation.</title>
        <authorList>
            <consortium name="The Broad Institute Genomics Platform"/>
            <consortium name="The Broad Institute Genome Sequencing Center for Infectious Disease"/>
            <person name="Wu L."/>
            <person name="Ma J."/>
        </authorList>
    </citation>
    <scope>NUCLEOTIDE SEQUENCE [LARGE SCALE GENOMIC DNA]</scope>
    <source>
        <strain evidence="1 2">JCM 15478</strain>
    </source>
</reference>
<keyword evidence="2" id="KW-1185">Reference proteome</keyword>
<sequence>MASAFVATCVESGGTPYDVRLLTPGGRAITCATGLRLEATSAGPRPTMCGAPARRPPRTC</sequence>
<comment type="caution">
    <text evidence="1">The sequence shown here is derived from an EMBL/GenBank/DDBJ whole genome shotgun (WGS) entry which is preliminary data.</text>
</comment>
<organism evidence="1 2">
    <name type="scientific">Streptomyces albiaxialis</name>
    <dbReference type="NCBI Taxonomy" id="329523"/>
    <lineage>
        <taxon>Bacteria</taxon>
        <taxon>Bacillati</taxon>
        <taxon>Actinomycetota</taxon>
        <taxon>Actinomycetes</taxon>
        <taxon>Kitasatosporales</taxon>
        <taxon>Streptomycetaceae</taxon>
        <taxon>Streptomyces</taxon>
    </lineage>
</organism>
<name>A0ABN2VQI8_9ACTN</name>
<gene>
    <name evidence="1" type="ORF">GCM10009801_18610</name>
</gene>
<dbReference type="EMBL" id="BAAAPE010000005">
    <property type="protein sequence ID" value="GAA2069254.1"/>
    <property type="molecule type" value="Genomic_DNA"/>
</dbReference>
<protein>
    <submittedName>
        <fullName evidence="1">Uncharacterized protein</fullName>
    </submittedName>
</protein>
<dbReference type="Proteomes" id="UP001500016">
    <property type="component" value="Unassembled WGS sequence"/>
</dbReference>